<proteinExistence type="predicted"/>
<evidence type="ECO:0000256" key="1">
    <source>
        <dbReference type="SAM" id="MobiDB-lite"/>
    </source>
</evidence>
<organism evidence="2 3">
    <name type="scientific">Spodoptera littoralis</name>
    <name type="common">Egyptian cotton leafworm</name>
    <dbReference type="NCBI Taxonomy" id="7109"/>
    <lineage>
        <taxon>Eukaryota</taxon>
        <taxon>Metazoa</taxon>
        <taxon>Ecdysozoa</taxon>
        <taxon>Arthropoda</taxon>
        <taxon>Hexapoda</taxon>
        <taxon>Insecta</taxon>
        <taxon>Pterygota</taxon>
        <taxon>Neoptera</taxon>
        <taxon>Endopterygota</taxon>
        <taxon>Lepidoptera</taxon>
        <taxon>Glossata</taxon>
        <taxon>Ditrysia</taxon>
        <taxon>Noctuoidea</taxon>
        <taxon>Noctuidae</taxon>
        <taxon>Amphipyrinae</taxon>
        <taxon>Spodoptera</taxon>
    </lineage>
</organism>
<name>A0A9P0N713_SPOLI</name>
<dbReference type="Proteomes" id="UP001153321">
    <property type="component" value="Chromosome Z"/>
</dbReference>
<gene>
    <name evidence="2" type="ORF">SPLIT_LOCUS12761</name>
</gene>
<dbReference type="EMBL" id="LR824562">
    <property type="protein sequence ID" value="CAH1647410.1"/>
    <property type="molecule type" value="Genomic_DNA"/>
</dbReference>
<sequence>MVCCVLDELPLMRHICVQAVPDSVAISEGKTLILNFEFITFYPLRDLRMEWRIGTVTLQRTTFSQKGQLTTAKLVIRKTQPKMTGKVFGFLSVRTETSFDLLAIVQSSCVVYEYKNKSSRFNKILNNLNRLKQEKELNKLIISVNKWAYFIRIKIHGNVIYSQKPDSNLRNRLLLKSIVPARRPGTPSWAQYFNSIKCKQKVKRCTKPYRNIYDIDIYMSSEESTSSSTSQPHYSPLIRPEIRQIRRLLPPIPRNLPHRQVSRRVINMPLPSRWSHLESVQPILRLRSLPVPVRTLPYPHRLNGYLRREVTPQAGLRCQRQNDGLNVPDPPRRYPVCQESTYRTHRRLIPPVPPRRQLLPQFNRTNPGLDRPNSREVLSQAIVSRPQNYNNEYHQPTVLRLCQYKPDHLQLTPTERRLVTPPSNLGLQCFGVKFYSSLTPIVHMSSTSSTPSTVLCRSPPITKTLVLEEKNDDYLYHRPYREKNEFESPTKKNMIELKSPPISPPSLIIEQEGGENFCGLFEDLEEPIKVMPPSSSKWVPPTWAEGLSPSPDVEIESFQETVDNEGQASVVSTKTAPLEELKAVDSVITFTTKNAIHIITIAEENHDGQLPITYAIPVRPRSLPRRILARCIKMFRFSRLLARDQAAPVIDV</sequence>
<evidence type="ECO:0000313" key="3">
    <source>
        <dbReference type="Proteomes" id="UP001153321"/>
    </source>
</evidence>
<feature type="region of interest" description="Disordered" evidence="1">
    <location>
        <begin position="351"/>
        <end position="373"/>
    </location>
</feature>
<keyword evidence="3" id="KW-1185">Reference proteome</keyword>
<evidence type="ECO:0000313" key="2">
    <source>
        <dbReference type="EMBL" id="CAH1647410.1"/>
    </source>
</evidence>
<protein>
    <submittedName>
        <fullName evidence="2">Uncharacterized protein</fullName>
    </submittedName>
</protein>
<accession>A0A9P0N713</accession>
<reference evidence="2" key="1">
    <citation type="submission" date="2022-02" db="EMBL/GenBank/DDBJ databases">
        <authorList>
            <person name="King R."/>
        </authorList>
    </citation>
    <scope>NUCLEOTIDE SEQUENCE</scope>
</reference>
<dbReference type="AlphaFoldDB" id="A0A9P0N713"/>